<dbReference type="PROSITE" id="PS00213">
    <property type="entry name" value="LIPOCALIN"/>
    <property type="match status" value="1"/>
</dbReference>
<dbReference type="OrthoDB" id="1188433at2"/>
<name>A0A239CWA7_9FLAO</name>
<dbReference type="InterPro" id="IPR022272">
    <property type="entry name" value="Lipocalin_CS"/>
</dbReference>
<dbReference type="AlphaFoldDB" id="A0A239CWA7"/>
<organism evidence="1 2">
    <name type="scientific">Dokdonia pacifica</name>
    <dbReference type="NCBI Taxonomy" id="1627892"/>
    <lineage>
        <taxon>Bacteria</taxon>
        <taxon>Pseudomonadati</taxon>
        <taxon>Bacteroidota</taxon>
        <taxon>Flavobacteriia</taxon>
        <taxon>Flavobacteriales</taxon>
        <taxon>Flavobacteriaceae</taxon>
        <taxon>Dokdonia</taxon>
    </lineage>
</organism>
<dbReference type="RefSeq" id="WP_089373510.1">
    <property type="nucleotide sequence ID" value="NZ_BMEP01000001.1"/>
</dbReference>
<accession>A0A239CWA7</accession>
<evidence type="ECO:0000313" key="2">
    <source>
        <dbReference type="Proteomes" id="UP000198379"/>
    </source>
</evidence>
<dbReference type="EMBL" id="FZNY01000009">
    <property type="protein sequence ID" value="SNS24515.1"/>
    <property type="molecule type" value="Genomic_DNA"/>
</dbReference>
<protein>
    <submittedName>
        <fullName evidence="1">Uncharacterized protein</fullName>
    </submittedName>
</protein>
<evidence type="ECO:0000313" key="1">
    <source>
        <dbReference type="EMBL" id="SNS24515.1"/>
    </source>
</evidence>
<gene>
    <name evidence="1" type="ORF">SAMN06265376_10917</name>
</gene>
<dbReference type="Proteomes" id="UP000198379">
    <property type="component" value="Unassembled WGS sequence"/>
</dbReference>
<keyword evidence="2" id="KW-1185">Reference proteome</keyword>
<proteinExistence type="predicted"/>
<reference evidence="1 2" key="1">
    <citation type="submission" date="2017-06" db="EMBL/GenBank/DDBJ databases">
        <authorList>
            <person name="Kim H.J."/>
            <person name="Triplett B.A."/>
        </authorList>
    </citation>
    <scope>NUCLEOTIDE SEQUENCE [LARGE SCALE GENOMIC DNA]</scope>
    <source>
        <strain evidence="1 2">DSM 25597</strain>
    </source>
</reference>
<sequence length="274" mass="32243">MVISLLSCGQNLSERQLNGRWYEIQNSGNTKWEFYPDSLNITIEDKEKVEWNATKSKIEFGYPTLHWDSLGIPRNIINKITIDYKLTDNKDSLYGIYHSMYGEFNFSLLKAKDYIDFLTKRYNIDFSLPDDDAVEEMTLSKFHGLNVFMGYSGNNIIGKTELSDNLNHFKSDILTFKDSIHPDERQELMHDKYHDYRFHIRVFADKKIPDSIITQYLSVTIETDAAKRNKLVPMPPPRDSLPIRIYRMYKAKEEPDFGFLRGRKINTNAKYLYN</sequence>